<evidence type="ECO:0000313" key="2">
    <source>
        <dbReference type="Proteomes" id="UP000324255"/>
    </source>
</evidence>
<gene>
    <name evidence="1" type="ORF">F3I20_16585</name>
</gene>
<organism evidence="1 2">
    <name type="scientific">Candidatus Pantoea gossypiicola</name>
    <dbReference type="NCBI Taxonomy" id="2608008"/>
    <lineage>
        <taxon>Bacteria</taxon>
        <taxon>Pseudomonadati</taxon>
        <taxon>Pseudomonadota</taxon>
        <taxon>Gammaproteobacteria</taxon>
        <taxon>Enterobacterales</taxon>
        <taxon>Erwiniaceae</taxon>
        <taxon>Pantoea</taxon>
    </lineage>
</organism>
<dbReference type="Gene3D" id="3.30.460.10">
    <property type="entry name" value="Beta Polymerase, domain 2"/>
    <property type="match status" value="1"/>
</dbReference>
<dbReference type="PANTHER" id="PTHR34822">
    <property type="entry name" value="GRPB DOMAIN PROTEIN (AFU_ORTHOLOGUE AFUA_1G01530)"/>
    <property type="match status" value="1"/>
</dbReference>
<accession>A0AB34CGS6</accession>
<evidence type="ECO:0000313" key="1">
    <source>
        <dbReference type="EMBL" id="KAA6122284.1"/>
    </source>
</evidence>
<protein>
    <submittedName>
        <fullName evidence="1">GrpB family protein</fullName>
    </submittedName>
</protein>
<dbReference type="Proteomes" id="UP000324255">
    <property type="component" value="Unassembled WGS sequence"/>
</dbReference>
<keyword evidence="2" id="KW-1185">Reference proteome</keyword>
<proteinExistence type="predicted"/>
<sequence>MRTVIVVPYDDKWPEMFETESLLIKSLLGGVAKNIHHIGSTSVPGLSAKPIIDILLEVSDINELDRYNRAMAHAGYVARGENRMSGRRYFIKGGDQRSHQVHAFASGDMQVLRHLVFRDYLRKNTTIAGLYAELKHSAARLSRNDAHRYSALKANFIAHHLRLAHAESEQ</sequence>
<dbReference type="EMBL" id="VWVM01000013">
    <property type="protein sequence ID" value="KAA6122284.1"/>
    <property type="molecule type" value="Genomic_DNA"/>
</dbReference>
<dbReference type="Pfam" id="PF04229">
    <property type="entry name" value="GrpB"/>
    <property type="match status" value="1"/>
</dbReference>
<name>A0AB34CGS6_9GAMM</name>
<dbReference type="InterPro" id="IPR043519">
    <property type="entry name" value="NT_sf"/>
</dbReference>
<comment type="caution">
    <text evidence="1">The sequence shown here is derived from an EMBL/GenBank/DDBJ whole genome shotgun (WGS) entry which is preliminary data.</text>
</comment>
<dbReference type="RefSeq" id="WP_150014250.1">
    <property type="nucleotide sequence ID" value="NZ_VWVM01000013.1"/>
</dbReference>
<dbReference type="AlphaFoldDB" id="A0AB34CGS6"/>
<reference evidence="1 2" key="1">
    <citation type="submission" date="2019-09" db="EMBL/GenBank/DDBJ databases">
        <title>Genomic diversity of phyloplane-associated Pantoea species in Pakistan cotton crop.</title>
        <authorList>
            <person name="Tufail M.R."/>
            <person name="Cook D.R."/>
        </authorList>
    </citation>
    <scope>NUCLEOTIDE SEQUENCE [LARGE SCALE GENOMIC DNA]</scope>
    <source>
        <strain evidence="1 2">B_8</strain>
    </source>
</reference>
<dbReference type="SUPFAM" id="SSF81301">
    <property type="entry name" value="Nucleotidyltransferase"/>
    <property type="match status" value="1"/>
</dbReference>
<dbReference type="PANTHER" id="PTHR34822:SF1">
    <property type="entry name" value="GRPB FAMILY PROTEIN"/>
    <property type="match status" value="1"/>
</dbReference>
<dbReference type="InterPro" id="IPR007344">
    <property type="entry name" value="GrpB/CoaE"/>
</dbReference>